<dbReference type="Proteomes" id="UP000095282">
    <property type="component" value="Unplaced"/>
</dbReference>
<dbReference type="PANTHER" id="PTHR46427">
    <property type="entry name" value="ANKYRIN REPEAT AND LEM DOMAIN-CONTAINING PROTEIN 1"/>
    <property type="match status" value="1"/>
</dbReference>
<reference evidence="3" key="1">
    <citation type="submission" date="2016-11" db="UniProtKB">
        <authorList>
            <consortium name="WormBaseParasite"/>
        </authorList>
    </citation>
    <scope>IDENTIFICATION</scope>
</reference>
<dbReference type="InterPro" id="IPR034998">
    <property type="entry name" value="ANKLE1"/>
</dbReference>
<dbReference type="AlphaFoldDB" id="A0A1I7U6G3"/>
<organism evidence="2 3">
    <name type="scientific">Caenorhabditis tropicalis</name>
    <dbReference type="NCBI Taxonomy" id="1561998"/>
    <lineage>
        <taxon>Eukaryota</taxon>
        <taxon>Metazoa</taxon>
        <taxon>Ecdysozoa</taxon>
        <taxon>Nematoda</taxon>
        <taxon>Chromadorea</taxon>
        <taxon>Rhabditida</taxon>
        <taxon>Rhabditina</taxon>
        <taxon>Rhabditomorpha</taxon>
        <taxon>Rhabditoidea</taxon>
        <taxon>Rhabditidae</taxon>
        <taxon>Peloderinae</taxon>
        <taxon>Caenorhabditis</taxon>
    </lineage>
</organism>
<dbReference type="Pfam" id="PF22945">
    <property type="entry name" value="LEM-3_GIY-YIG"/>
    <property type="match status" value="1"/>
</dbReference>
<sequence>MKKYHDVIRNRKRPENRRDDVRTMSSNYLPLDPALEEGIYQKANEKGSLCWRSRTQRHSSDVLHIYALRSSAAWAEPEQFLRAIFYIGKGCGKRPYQHFKDVKNNVRNFQPLSQKERGIYGIWKTGSPIVRNSYTEQCIDCLGHELSDNEALVREACMMLALRMSNLTNVAAGQLPGSAFFWSP</sequence>
<dbReference type="GO" id="GO:0005737">
    <property type="term" value="C:cytoplasm"/>
    <property type="evidence" value="ECO:0007669"/>
    <property type="project" value="TreeGrafter"/>
</dbReference>
<dbReference type="GO" id="GO:0000724">
    <property type="term" value="P:double-strand break repair via homologous recombination"/>
    <property type="evidence" value="ECO:0007669"/>
    <property type="project" value="TreeGrafter"/>
</dbReference>
<proteinExistence type="predicted"/>
<keyword evidence="2" id="KW-1185">Reference proteome</keyword>
<dbReference type="GO" id="GO:0004520">
    <property type="term" value="F:DNA endonuclease activity"/>
    <property type="evidence" value="ECO:0007669"/>
    <property type="project" value="TreeGrafter"/>
</dbReference>
<dbReference type="GO" id="GO:0005654">
    <property type="term" value="C:nucleoplasm"/>
    <property type="evidence" value="ECO:0007669"/>
    <property type="project" value="TreeGrafter"/>
</dbReference>
<evidence type="ECO:0000313" key="2">
    <source>
        <dbReference type="Proteomes" id="UP000095282"/>
    </source>
</evidence>
<evidence type="ECO:0000313" key="3">
    <source>
        <dbReference type="WBParaSite" id="Csp11.Scaffold629.g15340.t1"/>
    </source>
</evidence>
<dbReference type="GO" id="GO:0000712">
    <property type="term" value="P:resolution of meiotic recombination intermediates"/>
    <property type="evidence" value="ECO:0007669"/>
    <property type="project" value="TreeGrafter"/>
</dbReference>
<name>A0A1I7U6G3_9PELO</name>
<dbReference type="WBParaSite" id="Csp11.Scaffold629.g15340.t1">
    <property type="protein sequence ID" value="Csp11.Scaffold629.g15340.t1"/>
    <property type="gene ID" value="Csp11.Scaffold629.g15340"/>
</dbReference>
<evidence type="ECO:0000256" key="1">
    <source>
        <dbReference type="SAM" id="MobiDB-lite"/>
    </source>
</evidence>
<accession>A0A1I7U6G3</accession>
<dbReference type="PANTHER" id="PTHR46427:SF1">
    <property type="entry name" value="ANKYRIN REPEAT AND LEM DOMAIN-CONTAINING PROTEIN 1"/>
    <property type="match status" value="1"/>
</dbReference>
<dbReference type="STRING" id="1561998.A0A1I7U6G3"/>
<feature type="region of interest" description="Disordered" evidence="1">
    <location>
        <begin position="1"/>
        <end position="23"/>
    </location>
</feature>
<protein>
    <submittedName>
        <fullName evidence="3">Transposase</fullName>
    </submittedName>
</protein>